<dbReference type="AlphaFoldDB" id="A0AAE0GG40"/>
<keyword evidence="1" id="KW-0812">Transmembrane</keyword>
<evidence type="ECO:0000313" key="3">
    <source>
        <dbReference type="Proteomes" id="UP001190700"/>
    </source>
</evidence>
<evidence type="ECO:0000256" key="1">
    <source>
        <dbReference type="SAM" id="Phobius"/>
    </source>
</evidence>
<gene>
    <name evidence="2" type="ORF">CYMTET_15140</name>
</gene>
<keyword evidence="3" id="KW-1185">Reference proteome</keyword>
<evidence type="ECO:0000313" key="2">
    <source>
        <dbReference type="EMBL" id="KAK3276816.1"/>
    </source>
</evidence>
<accession>A0AAE0GG40</accession>
<sequence length="121" mass="14439">MDDFNFEWADDNHEYDADNMNFLERFWYFRMKPKLVFPTEKVVKIMDWRLAILFRGLQAVALSYFVYILVNGQEFLIKEEPSIVLSMYTGSGNASAVQIEQWATQKSARDRGYYRTWLLID</sequence>
<proteinExistence type="predicted"/>
<reference evidence="2 3" key="1">
    <citation type="journal article" date="2015" name="Genome Biol. Evol.">
        <title>Comparative Genomics of a Bacterivorous Green Alga Reveals Evolutionary Causalities and Consequences of Phago-Mixotrophic Mode of Nutrition.</title>
        <authorList>
            <person name="Burns J.A."/>
            <person name="Paasch A."/>
            <person name="Narechania A."/>
            <person name="Kim E."/>
        </authorList>
    </citation>
    <scope>NUCLEOTIDE SEQUENCE [LARGE SCALE GENOMIC DNA]</scope>
    <source>
        <strain evidence="2 3">PLY_AMNH</strain>
    </source>
</reference>
<keyword evidence="1" id="KW-0472">Membrane</keyword>
<name>A0AAE0GG40_9CHLO</name>
<comment type="caution">
    <text evidence="2">The sequence shown here is derived from an EMBL/GenBank/DDBJ whole genome shotgun (WGS) entry which is preliminary data.</text>
</comment>
<organism evidence="2 3">
    <name type="scientific">Cymbomonas tetramitiformis</name>
    <dbReference type="NCBI Taxonomy" id="36881"/>
    <lineage>
        <taxon>Eukaryota</taxon>
        <taxon>Viridiplantae</taxon>
        <taxon>Chlorophyta</taxon>
        <taxon>Pyramimonadophyceae</taxon>
        <taxon>Pyramimonadales</taxon>
        <taxon>Pyramimonadaceae</taxon>
        <taxon>Cymbomonas</taxon>
    </lineage>
</organism>
<keyword evidence="1" id="KW-1133">Transmembrane helix</keyword>
<dbReference type="EMBL" id="LGRX02006374">
    <property type="protein sequence ID" value="KAK3276816.1"/>
    <property type="molecule type" value="Genomic_DNA"/>
</dbReference>
<protein>
    <submittedName>
        <fullName evidence="2">Uncharacterized protein</fullName>
    </submittedName>
</protein>
<dbReference type="Proteomes" id="UP001190700">
    <property type="component" value="Unassembled WGS sequence"/>
</dbReference>
<feature type="transmembrane region" description="Helical" evidence="1">
    <location>
        <begin position="48"/>
        <end position="70"/>
    </location>
</feature>